<protein>
    <submittedName>
        <fullName evidence="1">Uncharacterized protein</fullName>
    </submittedName>
</protein>
<comment type="caution">
    <text evidence="1">The sequence shown here is derived from an EMBL/GenBank/DDBJ whole genome shotgun (WGS) entry which is preliminary data.</text>
</comment>
<dbReference type="EMBL" id="JAFIQS020000001">
    <property type="protein sequence ID" value="KAH9486097.1"/>
    <property type="molecule type" value="Genomic_DNA"/>
</dbReference>
<organism evidence="1 2">
    <name type="scientific">Psilocybe cubensis</name>
    <name type="common">Psychedelic mushroom</name>
    <name type="synonym">Stropharia cubensis</name>
    <dbReference type="NCBI Taxonomy" id="181762"/>
    <lineage>
        <taxon>Eukaryota</taxon>
        <taxon>Fungi</taxon>
        <taxon>Dikarya</taxon>
        <taxon>Basidiomycota</taxon>
        <taxon>Agaricomycotina</taxon>
        <taxon>Agaricomycetes</taxon>
        <taxon>Agaricomycetidae</taxon>
        <taxon>Agaricales</taxon>
        <taxon>Agaricineae</taxon>
        <taxon>Strophariaceae</taxon>
        <taxon>Psilocybe</taxon>
    </lineage>
</organism>
<sequence>MSESSNSRSLTIQMHTLIDSVVLDVEGTKTGADLLDMYASEMGQKVGVEKDVILKTCISVTPFYPARPSPAPVTTSSSVGMPAPTNASLSTIFAGETGLCMVNVTSAHHIFRLLKNYEQKVATNNQLTEENTMLQEKVTQLQHQLALAELLQEEDTKPKKPQRKKGKSQKSGAASVGGSSTPSDPLALLTETVANLQKAMTEEREAMTEEHEARQKVEATLANLQKAMTEEREAMTEEREKVANLQKAMTEEREARQKVEATLANLQKAMTEEREAMTEEREKVANLQKAMTEEREARQKVEATLASERDEHLWQLSDVTGRTGELEQWAVTADPEILDRIRLRTLVDEGQAKLARFAGLVSEKETTSYASMTWRLKLKGEDGEPAADDARLLTARSLLTGRGGIIPQAIQVLVDNKDAMRLLTETNSSIRNWGNHFAHHLASKSLLRDIVGRTVKPAEDKKGTTLFEHSYYIGSYIGGIMYGFELSVYFMILESLFRRGNESSMHSKRFRAVYSTIMVLLTTIDVACNAVWGEEMWITYRERPGGVAQYIKTEVSVGYETLGSVSVVGSVFMGDALLIYRLFLVYGRSFVVILLPALAYMVGFALAIQQLVLAGKPNGDFFGKDSVRLAVAYYSITICLNIVVTVFICVRLFRLSRRFSKTLGKENGQIYGGAAAILIESAAPYSLLGIMYLIPFSLEYGTGILFGQLWSKMSGIAPLLIILRVVNGRAWSEDGTQIRTPLTFLPPDVTTIPSPLHSVAFLGQNRSSQTILEHSSSKHFAP</sequence>
<evidence type="ECO:0000313" key="1">
    <source>
        <dbReference type="EMBL" id="KAH9486097.1"/>
    </source>
</evidence>
<keyword evidence="2" id="KW-1185">Reference proteome</keyword>
<dbReference type="Proteomes" id="UP000664032">
    <property type="component" value="Unassembled WGS sequence"/>
</dbReference>
<name>A0ACB8HEL1_PSICU</name>
<gene>
    <name evidence="1" type="ORF">JR316_0000161</name>
</gene>
<proteinExistence type="predicted"/>
<reference evidence="1" key="1">
    <citation type="submission" date="2021-10" db="EMBL/GenBank/DDBJ databases">
        <title>Psilocybe cubensis genome.</title>
        <authorList>
            <person name="Mckernan K.J."/>
            <person name="Crawford S."/>
            <person name="Trippe A."/>
            <person name="Kane L.T."/>
            <person name="Mclaughlin S."/>
        </authorList>
    </citation>
    <scope>NUCLEOTIDE SEQUENCE</scope>
    <source>
        <strain evidence="1">MGC-MH-2018</strain>
    </source>
</reference>
<evidence type="ECO:0000313" key="2">
    <source>
        <dbReference type="Proteomes" id="UP000664032"/>
    </source>
</evidence>
<accession>A0ACB8HEL1</accession>